<name>A0AAD5VLG8_9AGAR</name>
<gene>
    <name evidence="1" type="ORF">NP233_g9193</name>
</gene>
<evidence type="ECO:0000313" key="2">
    <source>
        <dbReference type="Proteomes" id="UP001213000"/>
    </source>
</evidence>
<evidence type="ECO:0000313" key="1">
    <source>
        <dbReference type="EMBL" id="KAJ3563049.1"/>
    </source>
</evidence>
<protein>
    <recommendedName>
        <fullName evidence="3">F-box domain-containing protein</fullName>
    </recommendedName>
</protein>
<sequence length="163" mass="19194">MALRELNSFRETTRVLPNEILSSILDIAIYDDQEEGNPELRWSSRSYTSPVLQVLGAVCFRWRNVAWATPKLWTKIEINFRNPSVQRQARLLKLYLERSGILPLTLYLTYEPEVVYENVHDVLVDESVDDLLKENLGRVRELLLEYHPSLSLWLHQWQELVSL</sequence>
<proteinExistence type="predicted"/>
<dbReference type="AlphaFoldDB" id="A0AAD5VLG8"/>
<organism evidence="1 2">
    <name type="scientific">Leucocoprinus birnbaumii</name>
    <dbReference type="NCBI Taxonomy" id="56174"/>
    <lineage>
        <taxon>Eukaryota</taxon>
        <taxon>Fungi</taxon>
        <taxon>Dikarya</taxon>
        <taxon>Basidiomycota</taxon>
        <taxon>Agaricomycotina</taxon>
        <taxon>Agaricomycetes</taxon>
        <taxon>Agaricomycetidae</taxon>
        <taxon>Agaricales</taxon>
        <taxon>Agaricineae</taxon>
        <taxon>Agaricaceae</taxon>
        <taxon>Leucocoprinus</taxon>
    </lineage>
</organism>
<reference evidence="1" key="1">
    <citation type="submission" date="2022-07" db="EMBL/GenBank/DDBJ databases">
        <title>Genome Sequence of Leucocoprinus birnbaumii.</title>
        <authorList>
            <person name="Buettner E."/>
        </authorList>
    </citation>
    <scope>NUCLEOTIDE SEQUENCE</scope>
    <source>
        <strain evidence="1">VT141</strain>
    </source>
</reference>
<accession>A0AAD5VLG8</accession>
<comment type="caution">
    <text evidence="1">The sequence shown here is derived from an EMBL/GenBank/DDBJ whole genome shotgun (WGS) entry which is preliminary data.</text>
</comment>
<dbReference type="Proteomes" id="UP001213000">
    <property type="component" value="Unassembled WGS sequence"/>
</dbReference>
<dbReference type="EMBL" id="JANIEX010000802">
    <property type="protein sequence ID" value="KAJ3563049.1"/>
    <property type="molecule type" value="Genomic_DNA"/>
</dbReference>
<keyword evidence="2" id="KW-1185">Reference proteome</keyword>
<evidence type="ECO:0008006" key="3">
    <source>
        <dbReference type="Google" id="ProtNLM"/>
    </source>
</evidence>